<dbReference type="GO" id="GO:0004252">
    <property type="term" value="F:serine-type endopeptidase activity"/>
    <property type="evidence" value="ECO:0007669"/>
    <property type="project" value="InterPro"/>
</dbReference>
<dbReference type="AlphaFoldDB" id="A0AAW0HPL7"/>
<dbReference type="InterPro" id="IPR009003">
    <property type="entry name" value="Peptidase_S1_PA"/>
</dbReference>
<keyword evidence="1 7" id="KW-0645">Protease</keyword>
<dbReference type="InterPro" id="IPR001314">
    <property type="entry name" value="Peptidase_S1A"/>
</dbReference>
<evidence type="ECO:0000256" key="6">
    <source>
        <dbReference type="ARBA" id="ARBA00023180"/>
    </source>
</evidence>
<dbReference type="CDD" id="cd00190">
    <property type="entry name" value="Tryp_SPc"/>
    <property type="match status" value="2"/>
</dbReference>
<dbReference type="GO" id="GO:0006508">
    <property type="term" value="P:proteolysis"/>
    <property type="evidence" value="ECO:0007669"/>
    <property type="project" value="UniProtKB-KW"/>
</dbReference>
<evidence type="ECO:0000256" key="2">
    <source>
        <dbReference type="ARBA" id="ARBA00022729"/>
    </source>
</evidence>
<feature type="chain" id="PRO_5043373452" description="Peptidase S1 domain-containing protein" evidence="8">
    <location>
        <begin position="28"/>
        <end position="515"/>
    </location>
</feature>
<proteinExistence type="predicted"/>
<keyword evidence="2 8" id="KW-0732">Signal</keyword>
<evidence type="ECO:0000313" key="10">
    <source>
        <dbReference type="EMBL" id="KAK7803896.1"/>
    </source>
</evidence>
<dbReference type="SMART" id="SM00020">
    <property type="entry name" value="Tryp_SPc"/>
    <property type="match status" value="2"/>
</dbReference>
<dbReference type="InterPro" id="IPR018114">
    <property type="entry name" value="TRYPSIN_HIS"/>
</dbReference>
<evidence type="ECO:0000256" key="8">
    <source>
        <dbReference type="SAM" id="SignalP"/>
    </source>
</evidence>
<keyword evidence="6" id="KW-0325">Glycoprotein</keyword>
<feature type="domain" description="Peptidase S1" evidence="9">
    <location>
        <begin position="30"/>
        <end position="250"/>
    </location>
</feature>
<evidence type="ECO:0000313" key="11">
    <source>
        <dbReference type="Proteomes" id="UP001488838"/>
    </source>
</evidence>
<dbReference type="Pfam" id="PF00089">
    <property type="entry name" value="Trypsin"/>
    <property type="match status" value="2"/>
</dbReference>
<dbReference type="InterPro" id="IPR050850">
    <property type="entry name" value="Peptidase_S1_Elastase_sf"/>
</dbReference>
<protein>
    <recommendedName>
        <fullName evidence="9">Peptidase S1 domain-containing protein</fullName>
    </recommendedName>
</protein>
<dbReference type="PANTHER" id="PTHR24257:SF15">
    <property type="entry name" value="MYELOBLASTIN"/>
    <property type="match status" value="1"/>
</dbReference>
<dbReference type="PROSITE" id="PS00135">
    <property type="entry name" value="TRYPSIN_SER"/>
    <property type="match status" value="2"/>
</dbReference>
<comment type="caution">
    <text evidence="10">The sequence shown here is derived from an EMBL/GenBank/DDBJ whole genome shotgun (WGS) entry which is preliminary data.</text>
</comment>
<evidence type="ECO:0000256" key="4">
    <source>
        <dbReference type="ARBA" id="ARBA00022825"/>
    </source>
</evidence>
<evidence type="ECO:0000256" key="7">
    <source>
        <dbReference type="RuleBase" id="RU363034"/>
    </source>
</evidence>
<dbReference type="GO" id="GO:0005737">
    <property type="term" value="C:cytoplasm"/>
    <property type="evidence" value="ECO:0007669"/>
    <property type="project" value="UniProtKB-ARBA"/>
</dbReference>
<dbReference type="FunFam" id="2.40.10.10:FF:000052">
    <property type="entry name" value="Neutrophil elastase"/>
    <property type="match status" value="2"/>
</dbReference>
<keyword evidence="5" id="KW-1015">Disulfide bond</keyword>
<sequence>MARNHPSPCWVHLFLLLALAFGGAVQASQIVGGHEAQPHSRPYMASLQLSRSPGSHFCGGTLIHPRFVLTAAHCLQDIPWQLVTVVLGAHDLQSQEPEQQKFTIVQVFQNNYNPEENLNDILLIQLNRPASLGEKVALASLPQQGQSLSQGTQCLAMGWGRLGTRAPTPRVLQELNVTVVTFLCREHNVCTLVPRRAAGICFGDSGGPLICDGFLHGVDSFVIRECASLQFPDFFARVSMYVDWIHMTVWSRVVLPGFSSSGVEPALSPTPCPVLASEIVGGRPAQAHAWPFMASLQLRRGHFCGATLIARNFVMSAAHCVNGLNFRSVQVVLGAHNLRRREPTRQIFSVQRVFENGFDPSRLVNDIVIIQLNGSATINTNVQVAQLPAQGRGVDNGTPCLAMGWGRLGTNRPLPSVLQELNVTVVTNLCRRGLNVCTMVPRRRAGICFGDSGGPLVCNGLVQGIDSFIRGGCGSGLFPDAFAPVAEFADWINSIIRSHDDHPDIHPRDPESGTS</sequence>
<dbReference type="PROSITE" id="PS50240">
    <property type="entry name" value="TRYPSIN_DOM"/>
    <property type="match status" value="2"/>
</dbReference>
<dbReference type="PROSITE" id="PS00134">
    <property type="entry name" value="TRYPSIN_HIS"/>
    <property type="match status" value="2"/>
</dbReference>
<reference evidence="10 11" key="1">
    <citation type="journal article" date="2023" name="bioRxiv">
        <title>Conserved and derived expression patterns and positive selection on dental genes reveal complex evolutionary context of ever-growing rodent molars.</title>
        <authorList>
            <person name="Calamari Z.T."/>
            <person name="Song A."/>
            <person name="Cohen E."/>
            <person name="Akter M."/>
            <person name="Roy R.D."/>
            <person name="Hallikas O."/>
            <person name="Christensen M.M."/>
            <person name="Li P."/>
            <person name="Marangoni P."/>
            <person name="Jernvall J."/>
            <person name="Klein O.D."/>
        </authorList>
    </citation>
    <scope>NUCLEOTIDE SEQUENCE [LARGE SCALE GENOMIC DNA]</scope>
    <source>
        <strain evidence="10">V071</strain>
    </source>
</reference>
<dbReference type="FunFam" id="2.40.10.10:FF:000372">
    <property type="entry name" value="Myeloblastin"/>
    <property type="match status" value="1"/>
</dbReference>
<keyword evidence="4 7" id="KW-0720">Serine protease</keyword>
<dbReference type="PANTHER" id="PTHR24257">
    <property type="entry name" value="CHYMOTRYPSIN-LIKE ELASTASE FAMILY MEMBER"/>
    <property type="match status" value="1"/>
</dbReference>
<dbReference type="InterPro" id="IPR033116">
    <property type="entry name" value="TRYPSIN_SER"/>
</dbReference>
<name>A0AAW0HPL7_MYOGA</name>
<dbReference type="EMBL" id="JBBHLL010000398">
    <property type="protein sequence ID" value="KAK7803896.1"/>
    <property type="molecule type" value="Genomic_DNA"/>
</dbReference>
<dbReference type="SUPFAM" id="SSF50494">
    <property type="entry name" value="Trypsin-like serine proteases"/>
    <property type="match status" value="2"/>
</dbReference>
<dbReference type="InterPro" id="IPR043504">
    <property type="entry name" value="Peptidase_S1_PA_chymotrypsin"/>
</dbReference>
<dbReference type="Proteomes" id="UP001488838">
    <property type="component" value="Unassembled WGS sequence"/>
</dbReference>
<accession>A0AAW0HPL7</accession>
<evidence type="ECO:0000256" key="3">
    <source>
        <dbReference type="ARBA" id="ARBA00022801"/>
    </source>
</evidence>
<keyword evidence="11" id="KW-1185">Reference proteome</keyword>
<keyword evidence="3 7" id="KW-0378">Hydrolase</keyword>
<dbReference type="GO" id="GO:0005615">
    <property type="term" value="C:extracellular space"/>
    <property type="evidence" value="ECO:0007669"/>
    <property type="project" value="TreeGrafter"/>
</dbReference>
<dbReference type="Gene3D" id="2.40.10.10">
    <property type="entry name" value="Trypsin-like serine proteases"/>
    <property type="match status" value="4"/>
</dbReference>
<evidence type="ECO:0000256" key="5">
    <source>
        <dbReference type="ARBA" id="ARBA00023157"/>
    </source>
</evidence>
<feature type="domain" description="Peptidase S1" evidence="9">
    <location>
        <begin position="279"/>
        <end position="497"/>
    </location>
</feature>
<feature type="signal peptide" evidence="8">
    <location>
        <begin position="1"/>
        <end position="27"/>
    </location>
</feature>
<gene>
    <name evidence="10" type="ORF">U0070_020113</name>
</gene>
<dbReference type="InterPro" id="IPR001254">
    <property type="entry name" value="Trypsin_dom"/>
</dbReference>
<dbReference type="PRINTS" id="PR00722">
    <property type="entry name" value="CHYMOTRYPSIN"/>
</dbReference>
<organism evidence="10 11">
    <name type="scientific">Myodes glareolus</name>
    <name type="common">Bank vole</name>
    <name type="synonym">Clethrionomys glareolus</name>
    <dbReference type="NCBI Taxonomy" id="447135"/>
    <lineage>
        <taxon>Eukaryota</taxon>
        <taxon>Metazoa</taxon>
        <taxon>Chordata</taxon>
        <taxon>Craniata</taxon>
        <taxon>Vertebrata</taxon>
        <taxon>Euteleostomi</taxon>
        <taxon>Mammalia</taxon>
        <taxon>Eutheria</taxon>
        <taxon>Euarchontoglires</taxon>
        <taxon>Glires</taxon>
        <taxon>Rodentia</taxon>
        <taxon>Myomorpha</taxon>
        <taxon>Muroidea</taxon>
        <taxon>Cricetidae</taxon>
        <taxon>Arvicolinae</taxon>
        <taxon>Myodes</taxon>
    </lineage>
</organism>
<evidence type="ECO:0000256" key="1">
    <source>
        <dbReference type="ARBA" id="ARBA00022670"/>
    </source>
</evidence>
<evidence type="ECO:0000259" key="9">
    <source>
        <dbReference type="PROSITE" id="PS50240"/>
    </source>
</evidence>